<evidence type="ECO:0000313" key="1">
    <source>
        <dbReference type="EMBL" id="CDQ62352.1"/>
    </source>
</evidence>
<dbReference type="AlphaFoldDB" id="A0A060W5I9"/>
<organism evidence="1 2">
    <name type="scientific">Oncorhynchus mykiss</name>
    <name type="common">Rainbow trout</name>
    <name type="synonym">Salmo gairdneri</name>
    <dbReference type="NCBI Taxonomy" id="8022"/>
    <lineage>
        <taxon>Eukaryota</taxon>
        <taxon>Metazoa</taxon>
        <taxon>Chordata</taxon>
        <taxon>Craniata</taxon>
        <taxon>Vertebrata</taxon>
        <taxon>Euteleostomi</taxon>
        <taxon>Actinopterygii</taxon>
        <taxon>Neopterygii</taxon>
        <taxon>Teleostei</taxon>
        <taxon>Protacanthopterygii</taxon>
        <taxon>Salmoniformes</taxon>
        <taxon>Salmonidae</taxon>
        <taxon>Salmoninae</taxon>
        <taxon>Oncorhynchus</taxon>
    </lineage>
</organism>
<dbReference type="PANTHER" id="PTHR33638:SF1">
    <property type="entry name" value="SELENOPROTEIN H"/>
    <property type="match status" value="1"/>
</dbReference>
<proteinExistence type="predicted"/>
<dbReference type="STRING" id="8022.A0A060W5I9"/>
<dbReference type="PaxDb" id="8022-A0A060W5I9"/>
<dbReference type="EMBL" id="FR904405">
    <property type="protein sequence ID" value="CDQ62352.1"/>
    <property type="molecule type" value="Genomic_DNA"/>
</dbReference>
<reference evidence="1" key="2">
    <citation type="submission" date="2014-03" db="EMBL/GenBank/DDBJ databases">
        <authorList>
            <person name="Genoscope - CEA"/>
        </authorList>
    </citation>
    <scope>NUCLEOTIDE SEQUENCE</scope>
</reference>
<sequence length="73" mass="8004">MGGVRVALLAACPDLTVVLNPQKPRSKSFEVILFEGEKEVCLWSGIKKGPPRKLKFPEPEVVVSALEKALKTE</sequence>
<dbReference type="InterPro" id="IPR052674">
    <property type="entry name" value="SelWTH-like"/>
</dbReference>
<dbReference type="PANTHER" id="PTHR33638">
    <property type="entry name" value="SELENOPROTEIN H"/>
    <property type="match status" value="1"/>
</dbReference>
<evidence type="ECO:0008006" key="3">
    <source>
        <dbReference type="Google" id="ProtNLM"/>
    </source>
</evidence>
<reference evidence="1" key="1">
    <citation type="journal article" date="2014" name="Nat. Commun.">
        <title>The rainbow trout genome provides novel insights into evolution after whole-genome duplication in vertebrates.</title>
        <authorList>
            <person name="Berthelot C."/>
            <person name="Brunet F."/>
            <person name="Chalopin D."/>
            <person name="Juanchich A."/>
            <person name="Bernard M."/>
            <person name="Noel B."/>
            <person name="Bento P."/>
            <person name="Da Silva C."/>
            <person name="Labadie K."/>
            <person name="Alberti A."/>
            <person name="Aury J.M."/>
            <person name="Louis A."/>
            <person name="Dehais P."/>
            <person name="Bardou P."/>
            <person name="Montfort J."/>
            <person name="Klopp C."/>
            <person name="Cabau C."/>
            <person name="Gaspin C."/>
            <person name="Thorgaard G.H."/>
            <person name="Boussaha M."/>
            <person name="Quillet E."/>
            <person name="Guyomard R."/>
            <person name="Galiana D."/>
            <person name="Bobe J."/>
            <person name="Volff J.N."/>
            <person name="Genet C."/>
            <person name="Wincker P."/>
            <person name="Jaillon O."/>
            <person name="Roest Crollius H."/>
            <person name="Guiguen Y."/>
        </authorList>
    </citation>
    <scope>NUCLEOTIDE SEQUENCE [LARGE SCALE GENOMIC DNA]</scope>
</reference>
<name>A0A060W5I9_ONCMY</name>
<dbReference type="GO" id="GO:0005794">
    <property type="term" value="C:Golgi apparatus"/>
    <property type="evidence" value="ECO:0007669"/>
    <property type="project" value="TreeGrafter"/>
</dbReference>
<accession>A0A060W5I9</accession>
<protein>
    <recommendedName>
        <fullName evidence="3">Selenoprotein H</fullName>
    </recommendedName>
</protein>
<evidence type="ECO:0000313" key="2">
    <source>
        <dbReference type="Proteomes" id="UP000193380"/>
    </source>
</evidence>
<dbReference type="Proteomes" id="UP000193380">
    <property type="component" value="Unassembled WGS sequence"/>
</dbReference>
<gene>
    <name evidence="1" type="ORF">GSONMT00066965001</name>
</gene>